<gene>
    <name evidence="2" type="ORF">SMD11_0115</name>
</gene>
<evidence type="ECO:0000313" key="2">
    <source>
        <dbReference type="EMBL" id="ARZ65782.1"/>
    </source>
</evidence>
<dbReference type="PANTHER" id="PTHR35400">
    <property type="entry name" value="SLR1083 PROTEIN"/>
    <property type="match status" value="1"/>
</dbReference>
<organism evidence="2 3">
    <name type="scientific">Streptomyces albireticuli</name>
    <dbReference type="NCBI Taxonomy" id="1940"/>
    <lineage>
        <taxon>Bacteria</taxon>
        <taxon>Bacillati</taxon>
        <taxon>Actinomycetota</taxon>
        <taxon>Actinomycetes</taxon>
        <taxon>Kitasatosporales</taxon>
        <taxon>Streptomycetaceae</taxon>
        <taxon>Streptomyces</taxon>
    </lineage>
</organism>
<dbReference type="InterPro" id="IPR008538">
    <property type="entry name" value="Uma2"/>
</dbReference>
<dbReference type="RefSeq" id="WP_087924504.1">
    <property type="nucleotide sequence ID" value="NZ_CP021744.1"/>
</dbReference>
<protein>
    <recommendedName>
        <fullName evidence="1">Putative restriction endonuclease domain-containing protein</fullName>
    </recommendedName>
</protein>
<reference evidence="2 3" key="1">
    <citation type="submission" date="2017-06" db="EMBL/GenBank/DDBJ databases">
        <title>Streptomyces albireticuli Genome sequencing and assembly.</title>
        <authorList>
            <person name="Wang Y."/>
            <person name="Du B."/>
            <person name="Ding Y."/>
            <person name="Liu H."/>
            <person name="Hou Q."/>
            <person name="Liu K."/>
            <person name="Yao L."/>
            <person name="Wang C."/>
        </authorList>
    </citation>
    <scope>NUCLEOTIDE SEQUENCE [LARGE SCALE GENOMIC DNA]</scope>
    <source>
        <strain evidence="2 3">MDJK11</strain>
    </source>
</reference>
<proteinExistence type="predicted"/>
<feature type="domain" description="Putative restriction endonuclease" evidence="1">
    <location>
        <begin position="27"/>
        <end position="150"/>
    </location>
</feature>
<dbReference type="EMBL" id="CP021744">
    <property type="protein sequence ID" value="ARZ65782.1"/>
    <property type="molecule type" value="Genomic_DNA"/>
</dbReference>
<dbReference type="Pfam" id="PF05685">
    <property type="entry name" value="Uma2"/>
    <property type="match status" value="1"/>
</dbReference>
<dbReference type="InterPro" id="IPR011335">
    <property type="entry name" value="Restrct_endonuc-II-like"/>
</dbReference>
<dbReference type="AlphaFoldDB" id="A0A1Z2KUR2"/>
<dbReference type="Proteomes" id="UP000195755">
    <property type="component" value="Chromosome"/>
</dbReference>
<evidence type="ECO:0000259" key="1">
    <source>
        <dbReference type="Pfam" id="PF05685"/>
    </source>
</evidence>
<accession>A0A1Z2KUR2</accession>
<dbReference type="InterPro" id="IPR012296">
    <property type="entry name" value="Nuclease_put_TT1808"/>
</dbReference>
<name>A0A1Z2KUR2_9ACTN</name>
<dbReference type="KEGG" id="salj:SMD11_0115"/>
<dbReference type="CDD" id="cd06260">
    <property type="entry name" value="DUF820-like"/>
    <property type="match status" value="1"/>
</dbReference>
<dbReference type="SUPFAM" id="SSF52980">
    <property type="entry name" value="Restriction endonuclease-like"/>
    <property type="match status" value="1"/>
</dbReference>
<dbReference type="PANTHER" id="PTHR35400:SF3">
    <property type="entry name" value="SLL1072 PROTEIN"/>
    <property type="match status" value="1"/>
</dbReference>
<dbReference type="Gene3D" id="3.90.1570.10">
    <property type="entry name" value="tt1808, chain A"/>
    <property type="match status" value="1"/>
</dbReference>
<sequence>MTADAKREIYRHLRALVEHFTPPAPFSPHVEISDGQLVMMMSPAGRHDLAALRIERQLQPQLPAGVVATTSGDIEEADLGQLRRPDVLVLPEAAMDTDDAISPHALLAAVEIVSLSNPENDYDSKLRHYPQLGIPHYLIVDPRDGTCVHYWAIGDKGGTPVYEGRAPYVFGDKIPFGDWVIDTAELPRYSRSSG</sequence>
<evidence type="ECO:0000313" key="3">
    <source>
        <dbReference type="Proteomes" id="UP000195755"/>
    </source>
</evidence>
<dbReference type="OrthoDB" id="3423889at2"/>